<dbReference type="Pfam" id="PF02347">
    <property type="entry name" value="GDC-P"/>
    <property type="match status" value="1"/>
</dbReference>
<feature type="domain" description="Glycine cleavage system P-protein N-terminal" evidence="1">
    <location>
        <begin position="1"/>
        <end position="26"/>
    </location>
</feature>
<dbReference type="EMBL" id="JAHHQF010000068">
    <property type="protein sequence ID" value="MBT9282725.1"/>
    <property type="molecule type" value="Genomic_DNA"/>
</dbReference>
<dbReference type="Proteomes" id="UP000748108">
    <property type="component" value="Unassembled WGS sequence"/>
</dbReference>
<proteinExistence type="predicted"/>
<accession>A0A947CXX9</accession>
<feature type="non-terminal residue" evidence="2">
    <location>
        <position position="26"/>
    </location>
</feature>
<evidence type="ECO:0000313" key="3">
    <source>
        <dbReference type="Proteomes" id="UP000748108"/>
    </source>
</evidence>
<evidence type="ECO:0000259" key="1">
    <source>
        <dbReference type="Pfam" id="PF02347"/>
    </source>
</evidence>
<name>A0A947CXX9_HYDSH</name>
<sequence>MVASLTGMEVANASLYDGPTALAGAV</sequence>
<dbReference type="InterPro" id="IPR015421">
    <property type="entry name" value="PyrdxlP-dep_Trfase_major"/>
</dbReference>
<organism evidence="2 3">
    <name type="scientific">Hydrogenibacillus schlegelii</name>
    <name type="common">Bacillus schlegelii</name>
    <dbReference type="NCBI Taxonomy" id="1484"/>
    <lineage>
        <taxon>Bacteria</taxon>
        <taxon>Bacillati</taxon>
        <taxon>Bacillota</taxon>
        <taxon>Bacilli</taxon>
        <taxon>Bacillales</taxon>
        <taxon>Bacillales Family X. Incertae Sedis</taxon>
        <taxon>Hydrogenibacillus</taxon>
    </lineage>
</organism>
<comment type="caution">
    <text evidence="2">The sequence shown here is derived from an EMBL/GenBank/DDBJ whole genome shotgun (WGS) entry which is preliminary data.</text>
</comment>
<evidence type="ECO:0000313" key="2">
    <source>
        <dbReference type="EMBL" id="MBT9282725.1"/>
    </source>
</evidence>
<reference evidence="2" key="1">
    <citation type="journal article" date="2021" name="Microbiology">
        <title>Metagenomic Analysis of the Microbial Community in the Underground Coal Fire Area (Kemerovo Region, Russia) Revealed Predominance of Thermophilic Members of the Phyla Deinococcus-thermus, Aquificae, and Firmicutes.</title>
        <authorList>
            <person name="Kadnikov V."/>
            <person name="Mardanov A.V."/>
            <person name="Beletsky A.V."/>
            <person name="Karnachuk O.V."/>
            <person name="Ravin N.V."/>
        </authorList>
    </citation>
    <scope>NUCLEOTIDE SEQUENCE</scope>
    <source>
        <strain evidence="2">RBS10-49</strain>
    </source>
</reference>
<dbReference type="AlphaFoldDB" id="A0A947CXX9"/>
<dbReference type="Gene3D" id="3.40.640.10">
    <property type="entry name" value="Type I PLP-dependent aspartate aminotransferase-like (Major domain)"/>
    <property type="match status" value="1"/>
</dbReference>
<dbReference type="InterPro" id="IPR049315">
    <property type="entry name" value="GDC-P_N"/>
</dbReference>
<protein>
    <recommendedName>
        <fullName evidence="1">Glycine cleavage system P-protein N-terminal domain-containing protein</fullName>
    </recommendedName>
</protein>
<gene>
    <name evidence="2" type="ORF">KM312_08825</name>
</gene>